<reference evidence="1" key="1">
    <citation type="journal article" date="2014" name="Front. Microbiol.">
        <title>High frequency of phylogenetically diverse reductive dehalogenase-homologous genes in deep subseafloor sedimentary metagenomes.</title>
        <authorList>
            <person name="Kawai M."/>
            <person name="Futagami T."/>
            <person name="Toyoda A."/>
            <person name="Takaki Y."/>
            <person name="Nishi S."/>
            <person name="Hori S."/>
            <person name="Arai W."/>
            <person name="Tsubouchi T."/>
            <person name="Morono Y."/>
            <person name="Uchiyama I."/>
            <person name="Ito T."/>
            <person name="Fujiyama A."/>
            <person name="Inagaki F."/>
            <person name="Takami H."/>
        </authorList>
    </citation>
    <scope>NUCLEOTIDE SEQUENCE</scope>
    <source>
        <strain evidence="1">Expedition CK06-06</strain>
    </source>
</reference>
<sequence>LDGGIRWTQTYMNEYGAFNIDGSGKVFSVVAPVVDEWQPANLQEENIMSKMLIIWRQG</sequence>
<name>X1JMY4_9ZZZZ</name>
<gene>
    <name evidence="1" type="ORF">S03H2_64957</name>
</gene>
<dbReference type="AlphaFoldDB" id="X1JMY4"/>
<comment type="caution">
    <text evidence="1">The sequence shown here is derived from an EMBL/GenBank/DDBJ whole genome shotgun (WGS) entry which is preliminary data.</text>
</comment>
<dbReference type="EMBL" id="BARU01042250">
    <property type="protein sequence ID" value="GAH82820.1"/>
    <property type="molecule type" value="Genomic_DNA"/>
</dbReference>
<accession>X1JMY4</accession>
<protein>
    <submittedName>
        <fullName evidence="1">Uncharacterized protein</fullName>
    </submittedName>
</protein>
<feature type="non-terminal residue" evidence="1">
    <location>
        <position position="1"/>
    </location>
</feature>
<organism evidence="1">
    <name type="scientific">marine sediment metagenome</name>
    <dbReference type="NCBI Taxonomy" id="412755"/>
    <lineage>
        <taxon>unclassified sequences</taxon>
        <taxon>metagenomes</taxon>
        <taxon>ecological metagenomes</taxon>
    </lineage>
</organism>
<evidence type="ECO:0000313" key="1">
    <source>
        <dbReference type="EMBL" id="GAH82820.1"/>
    </source>
</evidence>
<proteinExistence type="predicted"/>